<sequence length="85" mass="9261">MMTSVKFGGIDTFNLPACALRIFRFKMGKKLCLADFGVFSIIFYCGGDRSTAAAATAAGGGWRELTFHRINERFGRFSSPSPGIN</sequence>
<organism evidence="1 2">
    <name type="scientific">Trichinella murrelli</name>
    <dbReference type="NCBI Taxonomy" id="144512"/>
    <lineage>
        <taxon>Eukaryota</taxon>
        <taxon>Metazoa</taxon>
        <taxon>Ecdysozoa</taxon>
        <taxon>Nematoda</taxon>
        <taxon>Enoplea</taxon>
        <taxon>Dorylaimia</taxon>
        <taxon>Trichinellida</taxon>
        <taxon>Trichinellidae</taxon>
        <taxon>Trichinella</taxon>
    </lineage>
</organism>
<protein>
    <submittedName>
        <fullName evidence="1">Uncharacterized protein</fullName>
    </submittedName>
</protein>
<dbReference type="EMBL" id="JYDJ01000013">
    <property type="protein sequence ID" value="KRX49680.1"/>
    <property type="molecule type" value="Genomic_DNA"/>
</dbReference>
<evidence type="ECO:0000313" key="1">
    <source>
        <dbReference type="EMBL" id="KRX49680.1"/>
    </source>
</evidence>
<keyword evidence="2" id="KW-1185">Reference proteome</keyword>
<name>A0A0V0UEM6_9BILA</name>
<dbReference type="Proteomes" id="UP000055048">
    <property type="component" value="Unassembled WGS sequence"/>
</dbReference>
<dbReference type="AlphaFoldDB" id="A0A0V0UEM6"/>
<reference evidence="1 2" key="1">
    <citation type="submission" date="2015-01" db="EMBL/GenBank/DDBJ databases">
        <title>Evolution of Trichinella species and genotypes.</title>
        <authorList>
            <person name="Korhonen P.K."/>
            <person name="Edoardo P."/>
            <person name="Giuseppe L.R."/>
            <person name="Gasser R.B."/>
        </authorList>
    </citation>
    <scope>NUCLEOTIDE SEQUENCE [LARGE SCALE GENOMIC DNA]</scope>
    <source>
        <strain evidence="1">ISS417</strain>
    </source>
</reference>
<dbReference type="OrthoDB" id="10564784at2759"/>
<gene>
    <name evidence="1" type="ORF">T05_8395</name>
</gene>
<comment type="caution">
    <text evidence="1">The sequence shown here is derived from an EMBL/GenBank/DDBJ whole genome shotgun (WGS) entry which is preliminary data.</text>
</comment>
<accession>A0A0V0UEM6</accession>
<proteinExistence type="predicted"/>
<evidence type="ECO:0000313" key="2">
    <source>
        <dbReference type="Proteomes" id="UP000055048"/>
    </source>
</evidence>